<dbReference type="PANTHER" id="PTHR24221:SF646">
    <property type="entry name" value="HAEMOLYSIN SECRETION ATP-BINDING PROTEIN"/>
    <property type="match status" value="1"/>
</dbReference>
<keyword evidence="1" id="KW-1133">Transmembrane helix</keyword>
<dbReference type="RefSeq" id="WP_218469459.1">
    <property type="nucleotide sequence ID" value="NZ_BAABJN010000008.1"/>
</dbReference>
<feature type="transmembrane region" description="Helical" evidence="1">
    <location>
        <begin position="27"/>
        <end position="53"/>
    </location>
</feature>
<organism evidence="3 4">
    <name type="scientific">Nocardia iowensis</name>
    <dbReference type="NCBI Taxonomy" id="204891"/>
    <lineage>
        <taxon>Bacteria</taxon>
        <taxon>Bacillati</taxon>
        <taxon>Actinomycetota</taxon>
        <taxon>Actinomycetes</taxon>
        <taxon>Mycobacteriales</taxon>
        <taxon>Nocardiaceae</taxon>
        <taxon>Nocardia</taxon>
    </lineage>
</organism>
<accession>A0ABX8RMC5</accession>
<dbReference type="GO" id="GO:0005524">
    <property type="term" value="F:ATP binding"/>
    <property type="evidence" value="ECO:0007669"/>
    <property type="project" value="UniProtKB-KW"/>
</dbReference>
<dbReference type="PROSITE" id="PS50893">
    <property type="entry name" value="ABC_TRANSPORTER_2"/>
    <property type="match status" value="1"/>
</dbReference>
<evidence type="ECO:0000313" key="3">
    <source>
        <dbReference type="EMBL" id="QXN88576.1"/>
    </source>
</evidence>
<dbReference type="PROSITE" id="PS00211">
    <property type="entry name" value="ABC_TRANSPORTER_1"/>
    <property type="match status" value="1"/>
</dbReference>
<feature type="transmembrane region" description="Helical" evidence="1">
    <location>
        <begin position="259"/>
        <end position="282"/>
    </location>
</feature>
<dbReference type="InterPro" id="IPR003593">
    <property type="entry name" value="AAA+_ATPase"/>
</dbReference>
<reference evidence="3 4" key="1">
    <citation type="submission" date="2021-07" db="EMBL/GenBank/DDBJ databases">
        <title>Whole Genome Sequence of Nocardia Iowensis.</title>
        <authorList>
            <person name="Lamm A."/>
            <person name="Collins-Fairclough A.M."/>
            <person name="Bunk B."/>
            <person name="Sproer C."/>
        </authorList>
    </citation>
    <scope>NUCLEOTIDE SEQUENCE [LARGE SCALE GENOMIC DNA]</scope>
    <source>
        <strain evidence="3 4">NRRL 5646</strain>
    </source>
</reference>
<protein>
    <submittedName>
        <fullName evidence="3">ABC transporter ATP-binding protein/permease</fullName>
    </submittedName>
</protein>
<keyword evidence="1" id="KW-0472">Membrane</keyword>
<feature type="transmembrane region" description="Helical" evidence="1">
    <location>
        <begin position="65"/>
        <end position="85"/>
    </location>
</feature>
<sequence length="605" mass="66051">MEVETAAPTSVGARRPMLQLFVALWRALPILAVAWWSLLIVGAVLPSVFAVLTGRVIGRISAPDGGQLAPALIALGVCFLLMQVLPHAESVVSMSLGSRLANWLNDRQMRASVAPAGLAHLEHPDLAAIRDVDRSMSGPPLYLAIYFVRGSLHRFLVGVVSALTLAVYSWWAALALVAIWTSTHWLLRESSVWKDRNTTEVDLTRQHANYAYALAMEPEFAKEVRLFGLSDWVVERFASWRLELYDAQYLATRLRERSVVGAAALVIVGNIVVFGLMGHGYLAGDWPLQDLISAVQLAVGVQWVAFGGLSWAADDAATAVQAVNQLEPLLGPAGHLSTGARTVPNRQIEVELREVSFSYPRSESPVYSGLNLRIPPGKSLAIVGANGVGKTSLAKLLCRFYDPTGGRILIDGIDLRDLDVESWRTRIAAVFQDFAHFERSLRDNVDPAGRCTDDEIRASLRDAGADHIIDLDTPMAKGYVGGTDLSGGQWQRVALARVLCGVRSGAQLVILDEPTANLDVSGEATMFSRLLAETKGTTTVLISHRFSTVRMADQIAVLVDGKVAEFGNHDQLIAADGHYRRMFDLQASRFTTEYNEDGEQYLVLE</sequence>
<name>A0ABX8RMC5_NOCIO</name>
<feature type="domain" description="ABC transporter" evidence="2">
    <location>
        <begin position="350"/>
        <end position="585"/>
    </location>
</feature>
<keyword evidence="1" id="KW-0812">Transmembrane</keyword>
<evidence type="ECO:0000259" key="2">
    <source>
        <dbReference type="PROSITE" id="PS50893"/>
    </source>
</evidence>
<keyword evidence="4" id="KW-1185">Reference proteome</keyword>
<gene>
    <name evidence="3" type="ORF">KV110_23580</name>
</gene>
<dbReference type="SMART" id="SM00382">
    <property type="entry name" value="AAA"/>
    <property type="match status" value="1"/>
</dbReference>
<dbReference type="Pfam" id="PF00005">
    <property type="entry name" value="ABC_tran"/>
    <property type="match status" value="1"/>
</dbReference>
<dbReference type="PANTHER" id="PTHR24221">
    <property type="entry name" value="ATP-BINDING CASSETTE SUB-FAMILY B"/>
    <property type="match status" value="1"/>
</dbReference>
<dbReference type="InterPro" id="IPR039421">
    <property type="entry name" value="Type_1_exporter"/>
</dbReference>
<dbReference type="InterPro" id="IPR017871">
    <property type="entry name" value="ABC_transporter-like_CS"/>
</dbReference>
<dbReference type="InterPro" id="IPR003439">
    <property type="entry name" value="ABC_transporter-like_ATP-bd"/>
</dbReference>
<dbReference type="EMBL" id="CP078145">
    <property type="protein sequence ID" value="QXN88576.1"/>
    <property type="molecule type" value="Genomic_DNA"/>
</dbReference>
<evidence type="ECO:0000256" key="1">
    <source>
        <dbReference type="SAM" id="Phobius"/>
    </source>
</evidence>
<keyword evidence="3" id="KW-0547">Nucleotide-binding</keyword>
<dbReference type="Proteomes" id="UP000694257">
    <property type="component" value="Chromosome"/>
</dbReference>
<proteinExistence type="predicted"/>
<feature type="transmembrane region" description="Helical" evidence="1">
    <location>
        <begin position="155"/>
        <end position="180"/>
    </location>
</feature>
<evidence type="ECO:0000313" key="4">
    <source>
        <dbReference type="Proteomes" id="UP000694257"/>
    </source>
</evidence>
<keyword evidence="3" id="KW-0067">ATP-binding</keyword>